<dbReference type="Gene3D" id="3.30.420.280">
    <property type="match status" value="1"/>
</dbReference>
<keyword evidence="2" id="KW-1185">Reference proteome</keyword>
<dbReference type="InterPro" id="IPR027417">
    <property type="entry name" value="P-loop_NTPase"/>
</dbReference>
<comment type="caution">
    <text evidence="1">The sequence shown here is derived from an EMBL/GenBank/DDBJ whole genome shotgun (WGS) entry which is preliminary data.</text>
</comment>
<dbReference type="EMBL" id="JACOOZ010000008">
    <property type="protein sequence ID" value="MBC5668512.1"/>
    <property type="molecule type" value="Genomic_DNA"/>
</dbReference>
<protein>
    <submittedName>
        <fullName evidence="1">Terminase</fullName>
    </submittedName>
</protein>
<evidence type="ECO:0000313" key="2">
    <source>
        <dbReference type="Proteomes" id="UP000597877"/>
    </source>
</evidence>
<dbReference type="Gene3D" id="3.40.50.300">
    <property type="entry name" value="P-loop containing nucleotide triphosphate hydrolases"/>
    <property type="match status" value="1"/>
</dbReference>
<accession>A0ABR7F4H1</accession>
<dbReference type="Proteomes" id="UP000597877">
    <property type="component" value="Unassembled WGS sequence"/>
</dbReference>
<dbReference type="RefSeq" id="WP_186840547.1">
    <property type="nucleotide sequence ID" value="NZ_JACOOZ010000008.1"/>
</dbReference>
<sequence length="462" mass="53351">MLQLSPKFKEFILTETKRDFLEGTTAAGKTTVGIFKFMLMVAKSDIKYHVIAGADLGTVEKNVINNERGLLDQFDGLAEYYPKGQGRIGLSHIKYQTPNGEKIIYVCGYDNKARWKKVLGSQQGCVYIDEVNTADMEFLREISHRCKYMMTTSNPDSPDLPVYKEFINHSRPLKKYIKDYPEELLAELNEPEKVGWVHWYFTFYDNASLTEQDIQDKIDAVPVGTKMYKNKILGLRGKATGLVFSIFDRKHHLITVADAKAFIRNRADKKQTEWFEIFTSGLDTAYSTKSPDTIAMSFAGITNKGRYIVLDERVYNNAEIGTPIAPSDTSKNYFDFLERNRKEWGLAKHVFVDSADAATITELNKFKREHAQCLYVFNPAYKAVKIIDRIILQLGWMNFNNDKGIQPSFYIVETCKEYVKELEKYSWLEEKDQEPEDGNDHMVNSVQYNWIPYRKKIGVKKE</sequence>
<name>A0ABR7F4H1_9FIRM</name>
<evidence type="ECO:0000313" key="1">
    <source>
        <dbReference type="EMBL" id="MBC5668512.1"/>
    </source>
</evidence>
<proteinExistence type="predicted"/>
<gene>
    <name evidence="1" type="ORF">H8S00_11070</name>
</gene>
<reference evidence="1 2" key="1">
    <citation type="submission" date="2020-08" db="EMBL/GenBank/DDBJ databases">
        <title>Genome public.</title>
        <authorList>
            <person name="Liu C."/>
            <person name="Sun Q."/>
        </authorList>
    </citation>
    <scope>NUCLEOTIDE SEQUENCE [LARGE SCALE GENOMIC DNA]</scope>
    <source>
        <strain evidence="1 2">BX4</strain>
    </source>
</reference>
<organism evidence="1 2">
    <name type="scientific">Eubacterium segne</name>
    <dbReference type="NCBI Taxonomy" id="2763045"/>
    <lineage>
        <taxon>Bacteria</taxon>
        <taxon>Bacillati</taxon>
        <taxon>Bacillota</taxon>
        <taxon>Clostridia</taxon>
        <taxon>Eubacteriales</taxon>
        <taxon>Eubacteriaceae</taxon>
        <taxon>Eubacterium</taxon>
    </lineage>
</organism>